<organism evidence="2 3">
    <name type="scientific">Panagrolaimus superbus</name>
    <dbReference type="NCBI Taxonomy" id="310955"/>
    <lineage>
        <taxon>Eukaryota</taxon>
        <taxon>Metazoa</taxon>
        <taxon>Ecdysozoa</taxon>
        <taxon>Nematoda</taxon>
        <taxon>Chromadorea</taxon>
        <taxon>Rhabditida</taxon>
        <taxon>Tylenchina</taxon>
        <taxon>Panagrolaimomorpha</taxon>
        <taxon>Panagrolaimoidea</taxon>
        <taxon>Panagrolaimidae</taxon>
        <taxon>Panagrolaimus</taxon>
    </lineage>
</organism>
<dbReference type="PANTHER" id="PTHR37984:SF5">
    <property type="entry name" value="PROTEIN NYNRIN-LIKE"/>
    <property type="match status" value="1"/>
</dbReference>
<dbReference type="WBParaSite" id="PSU_v2.g14452.t1">
    <property type="protein sequence ID" value="PSU_v2.g14452.t1"/>
    <property type="gene ID" value="PSU_v2.g14452"/>
</dbReference>
<dbReference type="GO" id="GO:0015074">
    <property type="term" value="P:DNA integration"/>
    <property type="evidence" value="ECO:0007669"/>
    <property type="project" value="InterPro"/>
</dbReference>
<name>A0A914Y6S4_9BILA</name>
<proteinExistence type="predicted"/>
<accession>A0A914Y6S4</accession>
<dbReference type="Proteomes" id="UP000887577">
    <property type="component" value="Unplaced"/>
</dbReference>
<sequence length="226" mass="25345">MIHSCTACIQLTRSPVKATLASWNKSMSPGERVHMDFAGPLLDHMLLIIVDSYSKWMDVIVLKTANTKTTLQALTRYIADNGLPRVLVTDNGSQFASGVFAEYCNMHGIKHIHSPIYHPQSNGQAERAVDIVKRFVKKNILRLGPNLNLKDCINAFLLGNRSTPSTATPGNVSPAMAHLGREIRTPLDLLKPQLQSFYAPDERMETQYNLQYGARLRHFQVHDHNV</sequence>
<dbReference type="SUPFAM" id="SSF53098">
    <property type="entry name" value="Ribonuclease H-like"/>
    <property type="match status" value="1"/>
</dbReference>
<evidence type="ECO:0000313" key="3">
    <source>
        <dbReference type="WBParaSite" id="PSU_v2.g14452.t1"/>
    </source>
</evidence>
<dbReference type="GO" id="GO:0003676">
    <property type="term" value="F:nucleic acid binding"/>
    <property type="evidence" value="ECO:0007669"/>
    <property type="project" value="InterPro"/>
</dbReference>
<feature type="domain" description="Integrase catalytic" evidence="1">
    <location>
        <begin position="25"/>
        <end position="194"/>
    </location>
</feature>
<keyword evidence="2" id="KW-1185">Reference proteome</keyword>
<dbReference type="InterPro" id="IPR001584">
    <property type="entry name" value="Integrase_cat-core"/>
</dbReference>
<dbReference type="PANTHER" id="PTHR37984">
    <property type="entry name" value="PROTEIN CBG26694"/>
    <property type="match status" value="1"/>
</dbReference>
<dbReference type="InterPro" id="IPR050951">
    <property type="entry name" value="Retrovirus_Pol_polyprotein"/>
</dbReference>
<dbReference type="InterPro" id="IPR012337">
    <property type="entry name" value="RNaseH-like_sf"/>
</dbReference>
<protein>
    <submittedName>
        <fullName evidence="3">Integrase catalytic domain-containing protein</fullName>
    </submittedName>
</protein>
<dbReference type="Pfam" id="PF00665">
    <property type="entry name" value="rve"/>
    <property type="match status" value="1"/>
</dbReference>
<dbReference type="Gene3D" id="3.30.420.10">
    <property type="entry name" value="Ribonuclease H-like superfamily/Ribonuclease H"/>
    <property type="match status" value="1"/>
</dbReference>
<dbReference type="AlphaFoldDB" id="A0A914Y6S4"/>
<evidence type="ECO:0000313" key="2">
    <source>
        <dbReference type="Proteomes" id="UP000887577"/>
    </source>
</evidence>
<dbReference type="PROSITE" id="PS50994">
    <property type="entry name" value="INTEGRASE"/>
    <property type="match status" value="1"/>
</dbReference>
<dbReference type="InterPro" id="IPR036397">
    <property type="entry name" value="RNaseH_sf"/>
</dbReference>
<reference evidence="3" key="1">
    <citation type="submission" date="2022-11" db="UniProtKB">
        <authorList>
            <consortium name="WormBaseParasite"/>
        </authorList>
    </citation>
    <scope>IDENTIFICATION</scope>
</reference>
<evidence type="ECO:0000259" key="1">
    <source>
        <dbReference type="PROSITE" id="PS50994"/>
    </source>
</evidence>